<comment type="caution">
    <text evidence="2">The sequence shown here is derived from an EMBL/GenBank/DDBJ whole genome shotgun (WGS) entry which is preliminary data.</text>
</comment>
<dbReference type="InterPro" id="IPR036249">
    <property type="entry name" value="Thioredoxin-like_sf"/>
</dbReference>
<evidence type="ECO:0000313" key="3">
    <source>
        <dbReference type="Proteomes" id="UP000272706"/>
    </source>
</evidence>
<dbReference type="InterPro" id="IPR010634">
    <property type="entry name" value="DUF1223"/>
</dbReference>
<proteinExistence type="predicted"/>
<organism evidence="2 3">
    <name type="scientific">Mesorhizobium waimense</name>
    <dbReference type="NCBI Taxonomy" id="1300307"/>
    <lineage>
        <taxon>Bacteria</taxon>
        <taxon>Pseudomonadati</taxon>
        <taxon>Pseudomonadota</taxon>
        <taxon>Alphaproteobacteria</taxon>
        <taxon>Hyphomicrobiales</taxon>
        <taxon>Phyllobacteriaceae</taxon>
        <taxon>Mesorhizobium</taxon>
    </lineage>
</organism>
<keyword evidence="1" id="KW-0732">Signal</keyword>
<dbReference type="Proteomes" id="UP000272706">
    <property type="component" value="Unassembled WGS sequence"/>
</dbReference>
<dbReference type="Pfam" id="PF06764">
    <property type="entry name" value="DUF1223"/>
    <property type="match status" value="1"/>
</dbReference>
<gene>
    <name evidence="2" type="ORF">D3227_30780</name>
</gene>
<dbReference type="PANTHER" id="PTHR36057">
    <property type="match status" value="1"/>
</dbReference>
<evidence type="ECO:0000313" key="2">
    <source>
        <dbReference type="EMBL" id="RJT30108.1"/>
    </source>
</evidence>
<evidence type="ECO:0000256" key="1">
    <source>
        <dbReference type="SAM" id="SignalP"/>
    </source>
</evidence>
<dbReference type="RefSeq" id="WP_120017968.1">
    <property type="nucleotide sequence ID" value="NZ_QZWZ01000037.1"/>
</dbReference>
<dbReference type="PANTHER" id="PTHR36057:SF1">
    <property type="entry name" value="LIPOPROTEIN LIPID ATTACHMENT SITE-LIKE PROTEIN, PUTATIVE (DUF1223)-RELATED"/>
    <property type="match status" value="1"/>
</dbReference>
<sequence length="235" mass="24261">MTGSKAKRGAMRLGAGAALLALAATGAASAQPLTVVELFTSQGCSSCPPANANLIKVKDRSGVLALSFNVTYWDYLGWKDTFGREEFTQRQVNYEPALGRSGPFTPQVVVNGDADTVGARPGEIEQLIARSGRIKGPSLSLDDGKIAIGAGKAPAGRADVWLVRYRQGVVEVPVARGENTGRTLPHANVVHALKKLGSWTGEATTISLPADSGGLSTAVLVQSPGGGPILAAVTN</sequence>
<accession>A0A3A5KGI6</accession>
<dbReference type="SUPFAM" id="SSF52833">
    <property type="entry name" value="Thioredoxin-like"/>
    <property type="match status" value="1"/>
</dbReference>
<keyword evidence="3" id="KW-1185">Reference proteome</keyword>
<reference evidence="2 3" key="1">
    <citation type="submission" date="2018-09" db="EMBL/GenBank/DDBJ databases">
        <title>Mesorhizobium carmichaelinearum sp. nov. isolated from Carmichaelinea spp. root nodules in New Zealand.</title>
        <authorList>
            <person name="De Meyer S.E."/>
        </authorList>
    </citation>
    <scope>NUCLEOTIDE SEQUENCE [LARGE SCALE GENOMIC DNA]</scope>
    <source>
        <strain evidence="2 3">ICMP19557</strain>
    </source>
</reference>
<protein>
    <submittedName>
        <fullName evidence="2">DUF1223 domain-containing protein</fullName>
    </submittedName>
</protein>
<dbReference type="OrthoDB" id="9808254at2"/>
<feature type="chain" id="PRO_5017337959" evidence="1">
    <location>
        <begin position="31"/>
        <end position="235"/>
    </location>
</feature>
<dbReference type="AlphaFoldDB" id="A0A3A5KGI6"/>
<name>A0A3A5KGI6_9HYPH</name>
<dbReference type="EMBL" id="QZWZ01000037">
    <property type="protein sequence ID" value="RJT30108.1"/>
    <property type="molecule type" value="Genomic_DNA"/>
</dbReference>
<feature type="signal peptide" evidence="1">
    <location>
        <begin position="1"/>
        <end position="30"/>
    </location>
</feature>